<evidence type="ECO:0000256" key="3">
    <source>
        <dbReference type="ARBA" id="ARBA00022729"/>
    </source>
</evidence>
<dbReference type="SUPFAM" id="SSF117074">
    <property type="entry name" value="Hypothetical protein PA1324"/>
    <property type="match status" value="16"/>
</dbReference>
<dbReference type="Pfam" id="PF17210">
    <property type="entry name" value="SdrD_B"/>
    <property type="match status" value="14"/>
</dbReference>
<feature type="domain" description="Follistatin-like" evidence="5">
    <location>
        <begin position="526"/>
        <end position="552"/>
    </location>
</feature>
<evidence type="ECO:0000256" key="2">
    <source>
        <dbReference type="ARBA" id="ARBA00022525"/>
    </source>
</evidence>
<dbReference type="InterPro" id="IPR003645">
    <property type="entry name" value="Fol_N"/>
</dbReference>
<keyword evidence="2" id="KW-0964">Secreted</keyword>
<evidence type="ECO:0000256" key="4">
    <source>
        <dbReference type="SAM" id="MobiDB-lite"/>
    </source>
</evidence>
<dbReference type="Gene3D" id="2.60.40.10">
    <property type="entry name" value="Immunoglobulins"/>
    <property type="match status" value="16"/>
</dbReference>
<feature type="domain" description="Follistatin-like" evidence="5">
    <location>
        <begin position="670"/>
        <end position="693"/>
    </location>
</feature>
<feature type="domain" description="Follistatin-like" evidence="5">
    <location>
        <begin position="642"/>
        <end position="665"/>
    </location>
</feature>
<evidence type="ECO:0000259" key="5">
    <source>
        <dbReference type="SMART" id="SM00274"/>
    </source>
</evidence>
<reference evidence="6" key="1">
    <citation type="submission" date="2020-01" db="EMBL/GenBank/DDBJ databases">
        <title>Development of genomics and gene disruption for Polysphondylium violaceum indicates a role for the polyketide synthase stlB in stalk morphogenesis.</title>
        <authorList>
            <person name="Narita B."/>
            <person name="Kawabe Y."/>
            <person name="Kin K."/>
            <person name="Saito T."/>
            <person name="Gibbs R."/>
            <person name="Kuspa A."/>
            <person name="Muzny D."/>
            <person name="Queller D."/>
            <person name="Richards S."/>
            <person name="Strassman J."/>
            <person name="Sucgang R."/>
            <person name="Worley K."/>
            <person name="Schaap P."/>
        </authorList>
    </citation>
    <scope>NUCLEOTIDE SEQUENCE</scope>
    <source>
        <strain evidence="6">QSvi11</strain>
    </source>
</reference>
<comment type="subcellular location">
    <subcellularLocation>
        <location evidence="1">Secreted</location>
    </subcellularLocation>
</comment>
<dbReference type="Proteomes" id="UP000695562">
    <property type="component" value="Unassembled WGS sequence"/>
</dbReference>
<gene>
    <name evidence="6" type="ORF">CYY_006229</name>
</gene>
<dbReference type="InterPro" id="IPR013783">
    <property type="entry name" value="Ig-like_fold"/>
</dbReference>
<sequence>MKLNYIKIINILWIFGIFGIIFFPQINAIDNNNNDNSLDSEIIIYNDYLESGFKDHSSVSFTSSNALFDLENKFPTYNNSKNSIHFKSLHLLDGFEFITNQFTFNSSFFSYLSFKIYTNNTQPPQLIIQFTNDGKEYGPTKSLLSTINLKSLPINEWINAKLPLPLIGNYNGFRIYHPDFQDIQQGSDIFIDLIKIHYSESYLLYKESIKHQILKLNNRRNLLQVLDDSSQALTTLIKNYHVYSAQADRSLGGDSGGHSFWTPEQNNLLNNQLSWDFDGDSGILSEYSNGKLILTGTIHSIQNPSDCSSFWKIYFEFEPVENYISNRKELGEFAYVPMGFVDPSTWKYYRPILSNSKWIGNGCNTEQSVLFNGLQYDMLMQMGVGANGKNGNLGISVWLLYSDKKLIDINIDLVNRPIEKIQQQIDQPLSQPINYNEPLGCENVHCPLDYYCQVKNDGKRYCLSNPIKPTPQPISYSTPQPIVLIQNQNQNQNENICSRLDCPKGFYCTVSNGIGYCNETSSSLSSCNEFNCPKGYQCKTHYKHKQAFKSCEPLHCSQVSCPRGYECFICPIQGIPKCKKITLTCDDVYCPKGYECHVCHQTGQPKCKRDFQTCDDVYCPKGYECHICKESGLPKCRPITPPCHNVKCARGYICSVTDDFDTVCIPDVPTCEDVLCPRGYDCIHNKKQQLKCRRRPDCGTSCLPGYQCVVMGDGEECLLIPPPRNCFHYPCDEGYVCKYQNDTITPICVPQTNPCLEYSNIYDISGYLWFDNSADGVKNVFESTFIQNAYASLLNPDLSNARDLYGNIIPASKTNNVGSFSFKNIVPGQFIIRFGNVPQGYTWSPSMGFGDSTSWVLSNGMTPTFTLFDNLPPPSINKSLDTIPLGSNRVVKSISIIDPFTPDRISGKCTVHFSINSIVGGLFAPTPFISTTSSTFGTTTSSTTGASTTTISMTTGPVTTRSSISTAPPTPTPGTTSSTFTTGTPTPIPTNRVLAIGKRVFIDSNGNGIFDQGDLPVPGVNIYLYNDKNQLVASTNTDFKGMYYFDKVPSGYYYVQLSSLPFGYVLSSLNKYPTDQTNTTGIFGVLVGSPGMVNNNNNYPVTASLIRPDVDFGLIEKSQTYAVGDQVWIDPDRNGVLDAGERGVNGIKVTLLPQNGGSPQTTFTDHNGNYYFDNLPPGKYKIEFGVPPGYIITNGINSASKTTAVFELSPTSPKVHITLPTESLEAKYFNDKEDLGLYYTPTYAIGRFVWNDLNGDGVYQSNEPFINGVQVSIMTSSGGPVTDIFGETVKPVKTDDSGRYLFDFLKNEEYIVTFTPPPGFNPSPVPSSGPSRVNSYADPTTHRTPPISLASFAEPTTVSDRSTGAKASLIFPNANAGFFKPDTYSVGDLIWYDLNQNGFVDADEPGVPNVKAILYDFDNQIAKDVDGKQIAPIYTDANGRFMFSNLKAGFYHIGFSELPQGYKWTEQRASGNFDLSLFDSRPNEATGITENFILRKGFQETRFSLPSDDVPDPYINDYQDGGLIPGTIEIPEIYAVGRYVWYDDNDNAIRDQSEVGTQFVTIKLLTPTLGVPTYLDGSPILPTKTDRNGKYIFDNIPPGDYIVEFSNIPNGYTFIDGPWPYPNRFTGRTTPFRLSKARSVPNDPSSLHYNKLIRKLLELYASDSSLEIPNPFGSASDVSGSDLAIPNPFGSASDVSSSSSIDSTSSLANEGAPLSDAGPPGTSLKDINPGGAVTYETFVENLPGFNLASLIATRLDPTRNAGIIKSLSYGFGNLVFYKNEIDEVVGVKDVTITLTDDQGNPVVDLSGAVVAPVLTKSDGTYSFDNLRPGQYIATFSTIPPGFSFFNPPLGKLNFTLDVSSPDVRTSVPSDNAPRSKYFNPNVDQELSVPNVYGIGDFVWYDTDQDGIYNANGSEKPVQGLTVSLQDVDGNSVYNRYGLIVQPIKTDIDGKYFFDNLPSGQYVVKFDKLDGYIFTLQRSHEPLPGLFSVSSSPDSKGLTGVIDLSPSSPYLMFPPIPGMVATVGDFNIDAGLVPSSTVIVPYAIGNYAWKDLNNNGIKDPGEPPVPNVTVTLIKSDGSIPKDINGNVIPPTKTDANGKYFFDNVPSGTYRVQFTDYPNDLMFSDQTKPIPSTGRTPSFGLYPTYPNVREATPTDGVQATYVDFTENAAFVDLKTVAVGRYVWTDLNSNGIREANEPPAVGITLYLYDENNNKSLVSTRITNDQGFYYFDELKPGVYTISLASFLQTWTVTKPNAGNGTNDSKAINNEISKFRLSPFSSKVKPTDPSKDPVKAPFIDRDENIGILKPFIYSVGRRVWYDDNQDSIMDSNEKGVEGVTVSLKNIIDASPSNYSYDLYHNPLVATTNKTGDYWIDCIPPGRYIAQFSNVPKDYKFTKPLADSVPNDLGNYFPVELLTNGYHITPFDPKIDIGAKNPDYVNHFINAGIIKSTKPLSLFAISGFAFYDPNENDIMEAGETGVAGISVQLLDSLGNNAYNSKGVSVPVATTDENGQYRFDSLLSGNYSIQFIGSPYKYEYTIPNSQLDVHSANITGDLLFESNPKVRPSIPSDGVVANFTLPHQDKGIKLTPTYAVGDQVILDYRDTTLSNGPFKGQGITVSLSQDGMPAVDFDSNLIDDVVTDANGYYLFDNVPSGNYTVTFSNIPDDWFFSEMRNSSDPYSRTFSIDFFLPNAQTVLSSTIPKYSGVVARFVDPTEDVLLVPLLLAIGDLTFIDLNLSGTQGNPIQKISNITVELLNTSLKPVLDAYGNTVKPIQSDSDGLYLFDDLYPGKYVVRFGTAPGYSFTDQYTSKDETFDSNPNPSGLTSTIDLRMNGPNVILFAPDNRTSSLAWNPTIDAGYVENNPTGYISGLSFIDYNADGIFNKLDTVFPNITVNLVDRGVVIQSTKTDLGGLYAFSGLDIGKQYQVFFSDIPQGFYPTVPVAKYAGSQIQYPTATQTDVNVGLLNPDQYCQDNPKIFVACFTKPMNASEPVLISIDYNAYSTPDNSGPSFPKTMMADNVQQQSVYGVAYDKVEDYIYSATYKKAGAAVNLRSTIYRVKQSKPMVSEVFLRLDDIYGNGWALRESAETLSYMTQDQGDIEIVGDYLYVAVLNKTTVAKIPLRVKPTINNIILIKMTHNCGPDNYRIFGLGWDGVNMFVGGICDGMNTKTIPTGLVTRIESDDKTLTDVLSFSFGYPRGYIQKRTYRKVIISGIILADWKYWVSNTTITGGLWPHPHISDITFIGNQGNMILSIIDREADAYQNTPAGDMLYACKDATGVYQLELGGTCGALTGSTTFKQPNMLGQGPGNGEFFNDNFLSSATSDVVWQHDETHWSSSVYIPGSSEVVGNFYDLYDINQAILKHHSVSNGSALGGVLIFTLIPTTNFGKLNGLGDMALNCAIPPTYIGNFVWDDLNKDGVQDSYEEGLAGVKVDLYFSNGTLIDSTTTSDKGTYSFLISKGSYRLHFNPPPGYVVSPIATSSGISPVPVVLVNNQANDNGDIIFTVDNYGVSNMNYDAGFYKA</sequence>
<comment type="caution">
    <text evidence="6">The sequence shown here is derived from an EMBL/GenBank/DDBJ whole genome shotgun (WGS) entry which is preliminary data.</text>
</comment>
<evidence type="ECO:0000313" key="7">
    <source>
        <dbReference type="Proteomes" id="UP000695562"/>
    </source>
</evidence>
<dbReference type="GO" id="GO:0031160">
    <property type="term" value="C:spore wall"/>
    <property type="evidence" value="ECO:0007669"/>
    <property type="project" value="UniProtKB-ARBA"/>
</dbReference>
<feature type="compositionally biased region" description="Low complexity" evidence="4">
    <location>
        <begin position="934"/>
        <end position="985"/>
    </location>
</feature>
<dbReference type="GO" id="GO:0030435">
    <property type="term" value="P:sporulation resulting in formation of a cellular spore"/>
    <property type="evidence" value="ECO:0007669"/>
    <property type="project" value="UniProtKB-ARBA"/>
</dbReference>
<feature type="region of interest" description="Disordered" evidence="4">
    <location>
        <begin position="934"/>
        <end position="986"/>
    </location>
</feature>
<protein>
    <recommendedName>
        <fullName evidence="5">Follistatin-like domain-containing protein</fullName>
    </recommendedName>
</protein>
<dbReference type="SMART" id="SM00274">
    <property type="entry name" value="FOLN"/>
    <property type="match status" value="9"/>
</dbReference>
<feature type="domain" description="Follistatin-like" evidence="5">
    <location>
        <begin position="725"/>
        <end position="749"/>
    </location>
</feature>
<name>A0A8J4PQV6_9MYCE</name>
<dbReference type="EMBL" id="AJWJ01000278">
    <property type="protein sequence ID" value="KAF2072453.1"/>
    <property type="molecule type" value="Genomic_DNA"/>
</dbReference>
<dbReference type="GO" id="GO:0005576">
    <property type="term" value="C:extracellular region"/>
    <property type="evidence" value="ECO:0007669"/>
    <property type="project" value="UniProtKB-SubCell"/>
</dbReference>
<feature type="domain" description="Follistatin-like" evidence="5">
    <location>
        <begin position="555"/>
        <end position="579"/>
    </location>
</feature>
<keyword evidence="3" id="KW-0732">Signal</keyword>
<evidence type="ECO:0000256" key="1">
    <source>
        <dbReference type="ARBA" id="ARBA00004613"/>
    </source>
</evidence>
<feature type="region of interest" description="Disordered" evidence="4">
    <location>
        <begin position="1321"/>
        <end position="1347"/>
    </location>
</feature>
<feature type="domain" description="Follistatin-like" evidence="5">
    <location>
        <begin position="440"/>
        <end position="463"/>
    </location>
</feature>
<evidence type="ECO:0000313" key="6">
    <source>
        <dbReference type="EMBL" id="KAF2072453.1"/>
    </source>
</evidence>
<dbReference type="InterPro" id="IPR051417">
    <property type="entry name" value="SDr/BOS_complex"/>
</dbReference>
<dbReference type="PANTHER" id="PTHR23303:SF15">
    <property type="entry name" value="COLOSSIN-A"/>
    <property type="match status" value="1"/>
</dbReference>
<proteinExistence type="predicted"/>
<accession>A0A8J4PQV6</accession>
<feature type="domain" description="Follistatin-like" evidence="5">
    <location>
        <begin position="496"/>
        <end position="518"/>
    </location>
</feature>
<feature type="domain" description="Follistatin-like" evidence="5">
    <location>
        <begin position="613"/>
        <end position="637"/>
    </location>
</feature>
<dbReference type="PANTHER" id="PTHR23303">
    <property type="entry name" value="CARBOXYPEPTIDASE REGULATORY REGION-CONTAINING"/>
    <property type="match status" value="1"/>
</dbReference>
<dbReference type="InterPro" id="IPR033764">
    <property type="entry name" value="Sdr_B"/>
</dbReference>
<feature type="domain" description="Follistatin-like" evidence="5">
    <location>
        <begin position="584"/>
        <end position="608"/>
    </location>
</feature>
<dbReference type="OrthoDB" id="18761at2759"/>
<organism evidence="6 7">
    <name type="scientific">Polysphondylium violaceum</name>
    <dbReference type="NCBI Taxonomy" id="133409"/>
    <lineage>
        <taxon>Eukaryota</taxon>
        <taxon>Amoebozoa</taxon>
        <taxon>Evosea</taxon>
        <taxon>Eumycetozoa</taxon>
        <taxon>Dictyostelia</taxon>
        <taxon>Dictyosteliales</taxon>
        <taxon>Dictyosteliaceae</taxon>
        <taxon>Polysphondylium</taxon>
    </lineage>
</organism>
<keyword evidence="7" id="KW-1185">Reference proteome</keyword>
<feature type="region of interest" description="Disordered" evidence="4">
    <location>
        <begin position="1693"/>
        <end position="1725"/>
    </location>
</feature>
<feature type="compositionally biased region" description="Low complexity" evidence="4">
    <location>
        <begin position="1693"/>
        <end position="1706"/>
    </location>
</feature>